<dbReference type="PANTHER" id="PTHR31549">
    <property type="entry name" value="PROTEIN, PUTATIVE (DUF247)-RELATED-RELATED"/>
    <property type="match status" value="1"/>
</dbReference>
<evidence type="ECO:0000313" key="2">
    <source>
        <dbReference type="Proteomes" id="UP000231279"/>
    </source>
</evidence>
<dbReference type="OrthoDB" id="971878at2759"/>
<dbReference type="EMBL" id="NKXS01001370">
    <property type="protein sequence ID" value="PIN18916.1"/>
    <property type="molecule type" value="Genomic_DNA"/>
</dbReference>
<name>A0A2G9HN07_9LAMI</name>
<protein>
    <submittedName>
        <fullName evidence="1">Uncharacterized protein</fullName>
    </submittedName>
</protein>
<gene>
    <name evidence="1" type="ORF">CDL12_08403</name>
</gene>
<proteinExistence type="predicted"/>
<organism evidence="1 2">
    <name type="scientific">Handroanthus impetiginosus</name>
    <dbReference type="NCBI Taxonomy" id="429701"/>
    <lineage>
        <taxon>Eukaryota</taxon>
        <taxon>Viridiplantae</taxon>
        <taxon>Streptophyta</taxon>
        <taxon>Embryophyta</taxon>
        <taxon>Tracheophyta</taxon>
        <taxon>Spermatophyta</taxon>
        <taxon>Magnoliopsida</taxon>
        <taxon>eudicotyledons</taxon>
        <taxon>Gunneridae</taxon>
        <taxon>Pentapetalae</taxon>
        <taxon>asterids</taxon>
        <taxon>lamiids</taxon>
        <taxon>Lamiales</taxon>
        <taxon>Bignoniaceae</taxon>
        <taxon>Crescentiina</taxon>
        <taxon>Tabebuia alliance</taxon>
        <taxon>Handroanthus</taxon>
    </lineage>
</organism>
<keyword evidence="2" id="KW-1185">Reference proteome</keyword>
<dbReference type="Pfam" id="PF03140">
    <property type="entry name" value="DUF247"/>
    <property type="match status" value="1"/>
</dbReference>
<reference evidence="2" key="1">
    <citation type="journal article" date="2018" name="Gigascience">
        <title>Genome assembly of the Pink Ipe (Handroanthus impetiginosus, Bignoniaceae), a highly valued, ecologically keystone Neotropical timber forest tree.</title>
        <authorList>
            <person name="Silva-Junior O.B."/>
            <person name="Grattapaglia D."/>
            <person name="Novaes E."/>
            <person name="Collevatti R.G."/>
        </authorList>
    </citation>
    <scope>NUCLEOTIDE SEQUENCE [LARGE SCALE GENOMIC DNA]</scope>
    <source>
        <strain evidence="2">cv. UFG-1</strain>
    </source>
</reference>
<sequence>MGRTAATAPTTRKLCPSALTAMENQNSKEVKRLALQMFVQGSNHDQEFFQAKVLEVISEARDCYLDGSMEQYTNEQFTEMMLLDSCFLIYIIYITVSPQSPQDHLDYLPVFLRLGSLGHSLTSQAVFLMENQIPSKILIHLIILIFDDGKDKVSKFLQRAA</sequence>
<dbReference type="Proteomes" id="UP000231279">
    <property type="component" value="Unassembled WGS sequence"/>
</dbReference>
<accession>A0A2G9HN07</accession>
<evidence type="ECO:0000313" key="1">
    <source>
        <dbReference type="EMBL" id="PIN18916.1"/>
    </source>
</evidence>
<dbReference type="AlphaFoldDB" id="A0A2G9HN07"/>
<comment type="caution">
    <text evidence="1">The sequence shown here is derived from an EMBL/GenBank/DDBJ whole genome shotgun (WGS) entry which is preliminary data.</text>
</comment>
<dbReference type="PANTHER" id="PTHR31549:SF129">
    <property type="entry name" value="DUF4220 DOMAIN-CONTAINING PROTEIN"/>
    <property type="match status" value="1"/>
</dbReference>
<dbReference type="InterPro" id="IPR004158">
    <property type="entry name" value="DUF247_pln"/>
</dbReference>